<feature type="region of interest" description="Disordered" evidence="1">
    <location>
        <begin position="1"/>
        <end position="229"/>
    </location>
</feature>
<reference evidence="2 3" key="1">
    <citation type="journal article" date="2019" name="Sci. Rep.">
        <title>Comparative genomics of chytrid fungi reveal insights into the obligate biotrophic and pathogenic lifestyle of Synchytrium endobioticum.</title>
        <authorList>
            <person name="van de Vossenberg B.T.L.H."/>
            <person name="Warris S."/>
            <person name="Nguyen H.D.T."/>
            <person name="van Gent-Pelzer M.P.E."/>
            <person name="Joly D.L."/>
            <person name="van de Geest H.C."/>
            <person name="Bonants P.J.M."/>
            <person name="Smith D.S."/>
            <person name="Levesque C.A."/>
            <person name="van der Lee T.A.J."/>
        </authorList>
    </citation>
    <scope>NUCLEOTIDE SEQUENCE [LARGE SCALE GENOMIC DNA]</scope>
    <source>
        <strain evidence="2 3">CBS 675.73</strain>
    </source>
</reference>
<proteinExistence type="predicted"/>
<dbReference type="STRING" id="246404.A0A507ET77"/>
<dbReference type="OrthoDB" id="1878647at2759"/>
<feature type="compositionally biased region" description="Gly residues" evidence="1">
    <location>
        <begin position="19"/>
        <end position="29"/>
    </location>
</feature>
<evidence type="ECO:0000256" key="1">
    <source>
        <dbReference type="SAM" id="MobiDB-lite"/>
    </source>
</evidence>
<name>A0A507ET77_9FUNG</name>
<organism evidence="2 3">
    <name type="scientific">Chytriomyces confervae</name>
    <dbReference type="NCBI Taxonomy" id="246404"/>
    <lineage>
        <taxon>Eukaryota</taxon>
        <taxon>Fungi</taxon>
        <taxon>Fungi incertae sedis</taxon>
        <taxon>Chytridiomycota</taxon>
        <taxon>Chytridiomycota incertae sedis</taxon>
        <taxon>Chytridiomycetes</taxon>
        <taxon>Chytridiales</taxon>
        <taxon>Chytriomycetaceae</taxon>
        <taxon>Chytriomyces</taxon>
    </lineage>
</organism>
<gene>
    <name evidence="2" type="ORF">CcCBS67573_g07789</name>
</gene>
<keyword evidence="3" id="KW-1185">Reference proteome</keyword>
<evidence type="ECO:0000313" key="2">
    <source>
        <dbReference type="EMBL" id="TPX66535.1"/>
    </source>
</evidence>
<feature type="compositionally biased region" description="Acidic residues" evidence="1">
    <location>
        <begin position="94"/>
        <end position="105"/>
    </location>
</feature>
<feature type="compositionally biased region" description="Basic and acidic residues" evidence="1">
    <location>
        <begin position="116"/>
        <end position="181"/>
    </location>
</feature>
<accession>A0A507ET77</accession>
<comment type="caution">
    <text evidence="2">The sequence shown here is derived from an EMBL/GenBank/DDBJ whole genome shotgun (WGS) entry which is preliminary data.</text>
</comment>
<evidence type="ECO:0000313" key="3">
    <source>
        <dbReference type="Proteomes" id="UP000320333"/>
    </source>
</evidence>
<sequence>MNWAKRGSCNVCHAPKPGTGQGSREGNAGGYKERDDVVEYRETRFNSDDEYDDFGRKKKKKNNNSSSNSNSNKTGSSSSVASHANDPPAKTENNEAEEDEDEDDGKWDAWADVLGEDAKDLLKKKNERESGSKRDNDRNERDHSDSRNRDGRDEKVGRGGEGANERGAYRNRDAYSSDNTRDSNGIARDGRDRDFNRSHARSDGRTMNDDRSPVRREHDERDRRSYYKR</sequence>
<dbReference type="Proteomes" id="UP000320333">
    <property type="component" value="Unassembled WGS sequence"/>
</dbReference>
<protein>
    <submittedName>
        <fullName evidence="2">Uncharacterized protein</fullName>
    </submittedName>
</protein>
<dbReference type="EMBL" id="QEAP01000436">
    <property type="protein sequence ID" value="TPX66535.1"/>
    <property type="molecule type" value="Genomic_DNA"/>
</dbReference>
<feature type="compositionally biased region" description="Low complexity" evidence="1">
    <location>
        <begin position="63"/>
        <end position="79"/>
    </location>
</feature>
<feature type="compositionally biased region" description="Basic and acidic residues" evidence="1">
    <location>
        <begin position="31"/>
        <end position="47"/>
    </location>
</feature>
<feature type="compositionally biased region" description="Basic and acidic residues" evidence="1">
    <location>
        <begin position="188"/>
        <end position="229"/>
    </location>
</feature>
<dbReference type="AlphaFoldDB" id="A0A507ET77"/>